<proteinExistence type="predicted"/>
<dbReference type="KEGG" id="fwa:DCMF_14320"/>
<gene>
    <name evidence="1" type="ORF">DCMF_14320</name>
</gene>
<dbReference type="AlphaFoldDB" id="A0A3G1KTI7"/>
<protein>
    <recommendedName>
        <fullName evidence="3">DUF3231 family protein</fullName>
    </recommendedName>
</protein>
<reference evidence="1 2" key="1">
    <citation type="submission" date="2016-10" db="EMBL/GenBank/DDBJ databases">
        <title>Complete Genome Sequence of Peptococcaceae strain DCMF.</title>
        <authorList>
            <person name="Edwards R.J."/>
            <person name="Holland S.I."/>
            <person name="Deshpande N.P."/>
            <person name="Wong Y.K."/>
            <person name="Ertan H."/>
            <person name="Manefield M."/>
            <person name="Russell T.L."/>
            <person name="Lee M.J."/>
        </authorList>
    </citation>
    <scope>NUCLEOTIDE SEQUENCE [LARGE SCALE GENOMIC DNA]</scope>
    <source>
        <strain evidence="1 2">DCMF</strain>
    </source>
</reference>
<dbReference type="InterPro" id="IPR021617">
    <property type="entry name" value="DUF3231"/>
</dbReference>
<dbReference type="EMBL" id="CP017634">
    <property type="protein sequence ID" value="ATW25782.1"/>
    <property type="molecule type" value="Genomic_DNA"/>
</dbReference>
<accession>A0A3G1KTI7</accession>
<evidence type="ECO:0000313" key="2">
    <source>
        <dbReference type="Proteomes" id="UP000323521"/>
    </source>
</evidence>
<dbReference type="RefSeq" id="WP_148135052.1">
    <property type="nucleotide sequence ID" value="NZ_CP017634.1"/>
</dbReference>
<dbReference type="Gene3D" id="1.20.1260.10">
    <property type="match status" value="2"/>
</dbReference>
<evidence type="ECO:0008006" key="3">
    <source>
        <dbReference type="Google" id="ProtNLM"/>
    </source>
</evidence>
<dbReference type="Proteomes" id="UP000323521">
    <property type="component" value="Chromosome"/>
</dbReference>
<dbReference type="OrthoDB" id="1807877at2"/>
<dbReference type="InterPro" id="IPR012347">
    <property type="entry name" value="Ferritin-like"/>
</dbReference>
<keyword evidence="2" id="KW-1185">Reference proteome</keyword>
<dbReference type="Pfam" id="PF11553">
    <property type="entry name" value="DUF3231"/>
    <property type="match status" value="2"/>
</dbReference>
<sequence>MNFSLFKNASGDKESVDIEEVFNIWSLLRSRHEQVETIQLFRNFVHDRELSVAINDNLGRLEDQINILTKEATKLNIKQTRRPPQDVKTSVQVEEFTDQYIYRSIFGATTEDLFRISRAVRTSTTNDQLRSIFRLFLKKQLDNFNDFLEYGKMKGWHEPDPTFKSAKPVKEEPLNVTEAYHLWDHINLRYDQLELTKLFYNFAHDKDLRMLMDAGLLVLDNEASKLEKELTTYEIPLPQRPPEAFKSPIDPETIEDEFIYRTIFRGIQEAMDLHLRAAVESTRNDSLRRFFHGFLETEMDLFDKYLKYGKMKGWIHTAPFYNEPT</sequence>
<evidence type="ECO:0000313" key="1">
    <source>
        <dbReference type="EMBL" id="ATW25782.1"/>
    </source>
</evidence>
<organism evidence="1 2">
    <name type="scientific">Formimonas warabiya</name>
    <dbReference type="NCBI Taxonomy" id="1761012"/>
    <lineage>
        <taxon>Bacteria</taxon>
        <taxon>Bacillati</taxon>
        <taxon>Bacillota</taxon>
        <taxon>Clostridia</taxon>
        <taxon>Eubacteriales</taxon>
        <taxon>Peptococcaceae</taxon>
        <taxon>Candidatus Formimonas</taxon>
    </lineage>
</organism>
<name>A0A3G1KTI7_FORW1</name>